<evidence type="ECO:0000256" key="5">
    <source>
        <dbReference type="ARBA" id="ARBA00022525"/>
    </source>
</evidence>
<comment type="catalytic activity">
    <reaction evidence="11">
        <text>1D-myo-inositol 1,2,5,6-tetrakisphosphate + H2O = 1D-myo-inositol 1,2,6-trisphosphate + phosphate</text>
        <dbReference type="Rhea" id="RHEA:77119"/>
        <dbReference type="ChEBI" id="CHEBI:15377"/>
        <dbReference type="ChEBI" id="CHEBI:43474"/>
        <dbReference type="ChEBI" id="CHEBI:195535"/>
        <dbReference type="ChEBI" id="CHEBI:195537"/>
    </reaction>
    <physiologicalReaction direction="left-to-right" evidence="11">
        <dbReference type="Rhea" id="RHEA:77120"/>
    </physiologicalReaction>
</comment>
<dbReference type="InterPro" id="IPR029033">
    <property type="entry name" value="His_PPase_superfam"/>
</dbReference>
<dbReference type="AlphaFoldDB" id="A0AAV9GQJ7"/>
<feature type="disulfide bond" evidence="19">
    <location>
        <begin position="268"/>
        <end position="519"/>
    </location>
</feature>
<name>A0AAV9GQJ7_9PEZI</name>
<dbReference type="GO" id="GO:0003993">
    <property type="term" value="F:acid phosphatase activity"/>
    <property type="evidence" value="ECO:0007669"/>
    <property type="project" value="TreeGrafter"/>
</dbReference>
<comment type="catalytic activity">
    <reaction evidence="15">
        <text>1D-myo-inositol hexakisphosphate + H2O = 1D-myo-inositol 1,2,4,5,6-pentakisphosphate + phosphate</text>
        <dbReference type="Rhea" id="RHEA:16989"/>
        <dbReference type="ChEBI" id="CHEBI:15377"/>
        <dbReference type="ChEBI" id="CHEBI:43474"/>
        <dbReference type="ChEBI" id="CHEBI:57798"/>
        <dbReference type="ChEBI" id="CHEBI:58130"/>
        <dbReference type="EC" id="3.1.3.8"/>
    </reaction>
    <physiologicalReaction direction="left-to-right" evidence="15">
        <dbReference type="Rhea" id="RHEA:16990"/>
    </physiologicalReaction>
</comment>
<dbReference type="InterPro" id="IPR016274">
    <property type="entry name" value="Histidine_acid_Pase_euk"/>
</dbReference>
<keyword evidence="6" id="KW-0378">Hydrolase</keyword>
<evidence type="ECO:0000256" key="7">
    <source>
        <dbReference type="ARBA" id="ARBA00023157"/>
    </source>
</evidence>
<comment type="catalytic activity">
    <reaction evidence="13">
        <text>1D-myo-inositol 1,2,6-trisphosphate + H2O = 1D-myo-inositol 1,2-bisphosphate + phosphate</text>
        <dbReference type="Rhea" id="RHEA:77131"/>
        <dbReference type="ChEBI" id="CHEBI:15377"/>
        <dbReference type="ChEBI" id="CHEBI:43474"/>
        <dbReference type="ChEBI" id="CHEBI:195537"/>
        <dbReference type="ChEBI" id="CHEBI:195539"/>
    </reaction>
    <physiologicalReaction direction="left-to-right" evidence="13">
        <dbReference type="Rhea" id="RHEA:77132"/>
    </physiologicalReaction>
</comment>
<evidence type="ECO:0000256" key="17">
    <source>
        <dbReference type="ARBA" id="ARBA00044262"/>
    </source>
</evidence>
<dbReference type="CDD" id="cd07061">
    <property type="entry name" value="HP_HAP_like"/>
    <property type="match status" value="1"/>
</dbReference>
<evidence type="ECO:0000256" key="4">
    <source>
        <dbReference type="ARBA" id="ARBA00012632"/>
    </source>
</evidence>
<keyword evidence="5" id="KW-0964">Secreted</keyword>
<dbReference type="PROSITE" id="PS00778">
    <property type="entry name" value="HIS_ACID_PHOSPHAT_2"/>
    <property type="match status" value="1"/>
</dbReference>
<comment type="catalytic activity">
    <reaction evidence="14">
        <text>1D-myo-inositol 1,2,4,5,6-pentakisphosphate + H2O = 1D-myo-inositol 1,2,5,6-tetrakisphosphate + phosphate</text>
        <dbReference type="Rhea" id="RHEA:77115"/>
        <dbReference type="ChEBI" id="CHEBI:15377"/>
        <dbReference type="ChEBI" id="CHEBI:43474"/>
        <dbReference type="ChEBI" id="CHEBI:57798"/>
        <dbReference type="ChEBI" id="CHEBI:195535"/>
    </reaction>
    <physiologicalReaction direction="left-to-right" evidence="14">
        <dbReference type="Rhea" id="RHEA:77116"/>
    </physiologicalReaction>
</comment>
<feature type="disulfide bond" evidence="19">
    <location>
        <begin position="490"/>
        <end position="498"/>
    </location>
</feature>
<gene>
    <name evidence="20" type="ORF">QBC34DRAFT_404253</name>
</gene>
<dbReference type="PROSITE" id="PS00616">
    <property type="entry name" value="HIS_ACID_PHOSPHAT_1"/>
    <property type="match status" value="1"/>
</dbReference>
<dbReference type="EC" id="3.1.3.8" evidence="4"/>
<evidence type="ECO:0000256" key="1">
    <source>
        <dbReference type="ARBA" id="ARBA00004613"/>
    </source>
</evidence>
<dbReference type="EMBL" id="MU865935">
    <property type="protein sequence ID" value="KAK4449926.1"/>
    <property type="molecule type" value="Genomic_DNA"/>
</dbReference>
<protein>
    <recommendedName>
        <fullName evidence="16">Phytase A</fullName>
        <ecNumber evidence="4">3.1.3.8</ecNumber>
    </recommendedName>
    <alternativeName>
        <fullName evidence="17">Histidine acid phosphatase phyA</fullName>
    </alternativeName>
    <alternativeName>
        <fullName evidence="10">Myo-inositol hexakisphosphate phosphohydrolase A</fullName>
    </alternativeName>
    <alternativeName>
        <fullName evidence="9">Myo-inositol-hexaphosphate 3-phosphohydrolase A</fullName>
    </alternativeName>
</protein>
<dbReference type="GO" id="GO:0005576">
    <property type="term" value="C:extracellular region"/>
    <property type="evidence" value="ECO:0007669"/>
    <property type="project" value="UniProtKB-SubCell"/>
</dbReference>
<evidence type="ECO:0000256" key="3">
    <source>
        <dbReference type="ARBA" id="ARBA00011245"/>
    </source>
</evidence>
<comment type="subunit">
    <text evidence="3">Monomer.</text>
</comment>
<evidence type="ECO:0000256" key="14">
    <source>
        <dbReference type="ARBA" id="ARBA00043748"/>
    </source>
</evidence>
<dbReference type="SUPFAM" id="SSF53254">
    <property type="entry name" value="Phosphoglycerate mutase-like"/>
    <property type="match status" value="1"/>
</dbReference>
<evidence type="ECO:0000256" key="9">
    <source>
        <dbReference type="ARBA" id="ARBA00041857"/>
    </source>
</evidence>
<dbReference type="Pfam" id="PF00328">
    <property type="entry name" value="His_Phos_2"/>
    <property type="match status" value="1"/>
</dbReference>
<evidence type="ECO:0000256" key="16">
    <source>
        <dbReference type="ARBA" id="ARBA00044106"/>
    </source>
</evidence>
<keyword evidence="21" id="KW-1185">Reference proteome</keyword>
<dbReference type="InterPro" id="IPR000560">
    <property type="entry name" value="His_Pase_clade-2"/>
</dbReference>
<evidence type="ECO:0000256" key="8">
    <source>
        <dbReference type="ARBA" id="ARBA00023180"/>
    </source>
</evidence>
<keyword evidence="7 19" id="KW-1015">Disulfide bond</keyword>
<evidence type="ECO:0000256" key="12">
    <source>
        <dbReference type="ARBA" id="ARBA00043675"/>
    </source>
</evidence>
<dbReference type="PANTHER" id="PTHR20963:SF24">
    <property type="entry name" value="3-PHYTASE B"/>
    <property type="match status" value="1"/>
</dbReference>
<feature type="active site" description="Nucleophile" evidence="18">
    <location>
        <position position="136"/>
    </location>
</feature>
<evidence type="ECO:0000256" key="11">
    <source>
        <dbReference type="ARBA" id="ARBA00043670"/>
    </source>
</evidence>
<dbReference type="Proteomes" id="UP001321760">
    <property type="component" value="Unassembled WGS sequence"/>
</dbReference>
<evidence type="ECO:0000256" key="19">
    <source>
        <dbReference type="PIRSR" id="PIRSR000894-2"/>
    </source>
</evidence>
<keyword evidence="8" id="KW-0325">Glycoprotein</keyword>
<evidence type="ECO:0000256" key="2">
    <source>
        <dbReference type="ARBA" id="ARBA00005375"/>
    </source>
</evidence>
<comment type="catalytic activity">
    <reaction evidence="12">
        <text>1D-myo-inositol 1,2-bisphosphate + H2O = 1D-myo-inositol 2-phosphate + phosphate</text>
        <dbReference type="Rhea" id="RHEA:77135"/>
        <dbReference type="ChEBI" id="CHEBI:15377"/>
        <dbReference type="ChEBI" id="CHEBI:43474"/>
        <dbReference type="ChEBI" id="CHEBI:84142"/>
        <dbReference type="ChEBI" id="CHEBI:195539"/>
    </reaction>
    <physiologicalReaction direction="left-to-right" evidence="12">
        <dbReference type="Rhea" id="RHEA:77136"/>
    </physiologicalReaction>
</comment>
<sequence>MGSLYFLSSGYWRGRFRDVLMKKNIIYTSLPGDEGGVTEDGTPRRRHRAIVHATMASMLLALFTLVTWSALATTQPVDHDGPSPVVCDTPEEGYQCNPKLSHHWGQYSPFFAAPSDIPAAVPEQCTLTFAQVLSRHGARDPTFGKSVLYAALITKIHLHTKSYSPTYAFLKSYRYSLGSDQLTPFGEQQMSRSGTKFYTRYRSLLEPKTPPFIRASGQARVIHSAEHFARGFHDALVSNSSTSLPFPYDIVTIPERPGVNNTLNNKLCTSWTTGRYAKIGTETASIFLEKFATLIATRVNANLVGANLTTVEIPLLMDLCPYETVASAGGAKLSPLCDLFSAEEWAAYDYYQSLGKWYGYGPGNPLGPTQGVGWVNELLARLTGKPVEDGTSTNRTLNGDEKTFPLGRRLYADFSHDNDMMGILGALGVYDAVAMPNGTLSEPGENGGFASSWAVPFAARIYVEKMKCSGEEEESVRVLVNDRVMPMQRCGSDRSGRCRLDKFIEGMEFARKGGRWDLCFT</sequence>
<dbReference type="PIRSF" id="PIRSF000894">
    <property type="entry name" value="Acid_phosphatase"/>
    <property type="match status" value="1"/>
</dbReference>
<accession>A0AAV9GQJ7</accession>
<evidence type="ECO:0000256" key="15">
    <source>
        <dbReference type="ARBA" id="ARBA00043788"/>
    </source>
</evidence>
<dbReference type="InterPro" id="IPR033379">
    <property type="entry name" value="Acid_Pase_AS"/>
</dbReference>
<feature type="disulfide bond" evidence="19">
    <location>
        <begin position="320"/>
        <end position="337"/>
    </location>
</feature>
<evidence type="ECO:0000256" key="10">
    <source>
        <dbReference type="ARBA" id="ARBA00042300"/>
    </source>
</evidence>
<feature type="active site" description="Proton donor" evidence="18">
    <location>
        <position position="417"/>
    </location>
</feature>
<dbReference type="PANTHER" id="PTHR20963">
    <property type="entry name" value="MULTIPLE INOSITOL POLYPHOSPHATE PHOSPHATASE-RELATED"/>
    <property type="match status" value="1"/>
</dbReference>
<comment type="subcellular location">
    <subcellularLocation>
        <location evidence="1">Secreted</location>
    </subcellularLocation>
</comment>
<comment type="similarity">
    <text evidence="2">Belongs to the histidine acid phosphatase family.</text>
</comment>
<evidence type="ECO:0000313" key="20">
    <source>
        <dbReference type="EMBL" id="KAK4449926.1"/>
    </source>
</evidence>
<feature type="disulfide bond" evidence="19">
    <location>
        <begin position="87"/>
        <end position="96"/>
    </location>
</feature>
<reference evidence="20" key="2">
    <citation type="submission" date="2023-05" db="EMBL/GenBank/DDBJ databases">
        <authorList>
            <consortium name="Lawrence Berkeley National Laboratory"/>
            <person name="Steindorff A."/>
            <person name="Hensen N."/>
            <person name="Bonometti L."/>
            <person name="Westerberg I."/>
            <person name="Brannstrom I.O."/>
            <person name="Guillou S."/>
            <person name="Cros-Aarteil S."/>
            <person name="Calhoun S."/>
            <person name="Haridas S."/>
            <person name="Kuo A."/>
            <person name="Mondo S."/>
            <person name="Pangilinan J."/>
            <person name="Riley R."/>
            <person name="Labutti K."/>
            <person name="Andreopoulos B."/>
            <person name="Lipzen A."/>
            <person name="Chen C."/>
            <person name="Yanf M."/>
            <person name="Daum C."/>
            <person name="Ng V."/>
            <person name="Clum A."/>
            <person name="Ohm R."/>
            <person name="Martin F."/>
            <person name="Silar P."/>
            <person name="Natvig D."/>
            <person name="Lalanne C."/>
            <person name="Gautier V."/>
            <person name="Ament-Velasquez S.L."/>
            <person name="Kruys A."/>
            <person name="Hutchinson M.I."/>
            <person name="Powell A.J."/>
            <person name="Barry K."/>
            <person name="Miller A.N."/>
            <person name="Grigoriev I.V."/>
            <person name="Debuchy R."/>
            <person name="Gladieux P."/>
            <person name="Thoren M.H."/>
            <person name="Johannesson H."/>
        </authorList>
    </citation>
    <scope>NUCLEOTIDE SEQUENCE</scope>
    <source>
        <strain evidence="20">PSN243</strain>
    </source>
</reference>
<organism evidence="20 21">
    <name type="scientific">Podospora aff. communis PSN243</name>
    <dbReference type="NCBI Taxonomy" id="3040156"/>
    <lineage>
        <taxon>Eukaryota</taxon>
        <taxon>Fungi</taxon>
        <taxon>Dikarya</taxon>
        <taxon>Ascomycota</taxon>
        <taxon>Pezizomycotina</taxon>
        <taxon>Sordariomycetes</taxon>
        <taxon>Sordariomycetidae</taxon>
        <taxon>Sordariales</taxon>
        <taxon>Podosporaceae</taxon>
        <taxon>Podospora</taxon>
    </lineage>
</organism>
<feature type="disulfide bond" evidence="19">
    <location>
        <begin position="125"/>
        <end position="468"/>
    </location>
</feature>
<comment type="caution">
    <text evidence="20">The sequence shown here is derived from an EMBL/GenBank/DDBJ whole genome shotgun (WGS) entry which is preliminary data.</text>
</comment>
<evidence type="ECO:0000256" key="18">
    <source>
        <dbReference type="PIRSR" id="PIRSR000894-1"/>
    </source>
</evidence>
<evidence type="ECO:0000256" key="13">
    <source>
        <dbReference type="ARBA" id="ARBA00043721"/>
    </source>
</evidence>
<evidence type="ECO:0000256" key="6">
    <source>
        <dbReference type="ARBA" id="ARBA00022801"/>
    </source>
</evidence>
<reference evidence="20" key="1">
    <citation type="journal article" date="2023" name="Mol. Phylogenet. Evol.">
        <title>Genome-scale phylogeny and comparative genomics of the fungal order Sordariales.</title>
        <authorList>
            <person name="Hensen N."/>
            <person name="Bonometti L."/>
            <person name="Westerberg I."/>
            <person name="Brannstrom I.O."/>
            <person name="Guillou S."/>
            <person name="Cros-Aarteil S."/>
            <person name="Calhoun S."/>
            <person name="Haridas S."/>
            <person name="Kuo A."/>
            <person name="Mondo S."/>
            <person name="Pangilinan J."/>
            <person name="Riley R."/>
            <person name="LaButti K."/>
            <person name="Andreopoulos B."/>
            <person name="Lipzen A."/>
            <person name="Chen C."/>
            <person name="Yan M."/>
            <person name="Daum C."/>
            <person name="Ng V."/>
            <person name="Clum A."/>
            <person name="Steindorff A."/>
            <person name="Ohm R.A."/>
            <person name="Martin F."/>
            <person name="Silar P."/>
            <person name="Natvig D.O."/>
            <person name="Lalanne C."/>
            <person name="Gautier V."/>
            <person name="Ament-Velasquez S.L."/>
            <person name="Kruys A."/>
            <person name="Hutchinson M.I."/>
            <person name="Powell A.J."/>
            <person name="Barry K."/>
            <person name="Miller A.N."/>
            <person name="Grigoriev I.V."/>
            <person name="Debuchy R."/>
            <person name="Gladieux P."/>
            <person name="Hiltunen Thoren M."/>
            <person name="Johannesson H."/>
        </authorList>
    </citation>
    <scope>NUCLEOTIDE SEQUENCE</scope>
    <source>
        <strain evidence="20">PSN243</strain>
    </source>
</reference>
<dbReference type="Gene3D" id="3.40.50.1240">
    <property type="entry name" value="Phosphoglycerate mutase-like"/>
    <property type="match status" value="1"/>
</dbReference>
<proteinExistence type="inferred from homology"/>
<evidence type="ECO:0000313" key="21">
    <source>
        <dbReference type="Proteomes" id="UP001321760"/>
    </source>
</evidence>
<dbReference type="GO" id="GO:0016158">
    <property type="term" value="F:inositol hexakisphosphate 3-phosphatase activity"/>
    <property type="evidence" value="ECO:0007669"/>
    <property type="project" value="UniProtKB-EC"/>
</dbReference>